<name>A0AAW2XF51_9LAMI</name>
<dbReference type="InterPro" id="IPR036013">
    <property type="entry name" value="Band_7/SPFH_dom_sf"/>
</dbReference>
<dbReference type="PRINTS" id="PR00679">
    <property type="entry name" value="PROHIBITIN"/>
</dbReference>
<keyword evidence="4 6" id="KW-0472">Membrane</keyword>
<dbReference type="GO" id="GO:0005743">
    <property type="term" value="C:mitochondrial inner membrane"/>
    <property type="evidence" value="ECO:0007669"/>
    <property type="project" value="UniProtKB-SubCell"/>
</dbReference>
<comment type="subunit">
    <text evidence="3">Component of a prohibitin multimeric complex in mitochondrial membranes.</text>
</comment>
<evidence type="ECO:0000256" key="6">
    <source>
        <dbReference type="RuleBase" id="RU366048"/>
    </source>
</evidence>
<evidence type="ECO:0000256" key="4">
    <source>
        <dbReference type="ARBA" id="ARBA00022792"/>
    </source>
</evidence>
<keyword evidence="4 6" id="KW-0999">Mitochondrion inner membrane</keyword>
<evidence type="ECO:0000256" key="5">
    <source>
        <dbReference type="ARBA" id="ARBA00022968"/>
    </source>
</evidence>
<evidence type="ECO:0000256" key="3">
    <source>
        <dbReference type="ARBA" id="ARBA00011786"/>
    </source>
</evidence>
<dbReference type="SUPFAM" id="SSF117892">
    <property type="entry name" value="Band 7/SPFH domain"/>
    <property type="match status" value="1"/>
</dbReference>
<comment type="caution">
    <text evidence="8">The sequence shown here is derived from an EMBL/GenBank/DDBJ whole genome shotgun (WGS) entry which is preliminary data.</text>
</comment>
<evidence type="ECO:0000256" key="1">
    <source>
        <dbReference type="ARBA" id="ARBA00004140"/>
    </source>
</evidence>
<sequence>MHYSVLSPKLSHSLTVVLHFQISLQTPVMKSAHDVLLEIRVQRGRRVAQRLGCYLAIAAGSYLLNKMLYTVHGGQRAVLLDRFRGVLDYTVGEGSHLLIPWVQKPFIFDVRMRPHTFSSVSGTKDLQIVNLTLRVLSHPQVDHLPHIFKTLGQEYDDKVLPSISNEILKAVIAQFNADQLLTERSRVSHIVRQSLIHRAKEFNILVDDVAITHLSYGAEFSKAVEQKQVAQQEVERSKFVVAKSEQEQKAAIIRAEGESECAKLISDATAIAGMGLIQLRKIEAAKENATTLSRNGDVMYVPRKNILFGVAAGR</sequence>
<dbReference type="AlphaFoldDB" id="A0AAW2XF51"/>
<evidence type="ECO:0000259" key="7">
    <source>
        <dbReference type="SMART" id="SM00244"/>
    </source>
</evidence>
<dbReference type="InterPro" id="IPR000163">
    <property type="entry name" value="Prohibitin"/>
</dbReference>
<dbReference type="SMART" id="SM00244">
    <property type="entry name" value="PHB"/>
    <property type="match status" value="1"/>
</dbReference>
<dbReference type="Pfam" id="PF01145">
    <property type="entry name" value="Band_7"/>
    <property type="match status" value="1"/>
</dbReference>
<dbReference type="FunFam" id="3.30.479.30:FF:000001">
    <property type="entry name" value="Prohibitin 2"/>
    <property type="match status" value="1"/>
</dbReference>
<gene>
    <name evidence="8" type="ORF">Slati_1632500</name>
</gene>
<dbReference type="CDD" id="cd03401">
    <property type="entry name" value="SPFH_prohibitin"/>
    <property type="match status" value="1"/>
</dbReference>
<feature type="domain" description="Band 7" evidence="7">
    <location>
        <begin position="67"/>
        <end position="228"/>
    </location>
</feature>
<comment type="similarity">
    <text evidence="2 6">Belongs to the prohibitin family.</text>
</comment>
<keyword evidence="5" id="KW-0735">Signal-anchor</keyword>
<accession>A0AAW2XF51</accession>
<dbReference type="PANTHER" id="PTHR23222:SF0">
    <property type="entry name" value="PROHIBITIN 1"/>
    <property type="match status" value="1"/>
</dbReference>
<proteinExistence type="inferred from homology"/>
<keyword evidence="4 6" id="KW-0496">Mitochondrion</keyword>
<dbReference type="EMBL" id="JACGWN010000005">
    <property type="protein sequence ID" value="KAL0450761.1"/>
    <property type="molecule type" value="Genomic_DNA"/>
</dbReference>
<reference evidence="8" key="2">
    <citation type="journal article" date="2024" name="Plant">
        <title>Genomic evolution and insights into agronomic trait innovations of Sesamum species.</title>
        <authorList>
            <person name="Miao H."/>
            <person name="Wang L."/>
            <person name="Qu L."/>
            <person name="Liu H."/>
            <person name="Sun Y."/>
            <person name="Le M."/>
            <person name="Wang Q."/>
            <person name="Wei S."/>
            <person name="Zheng Y."/>
            <person name="Lin W."/>
            <person name="Duan Y."/>
            <person name="Cao H."/>
            <person name="Xiong S."/>
            <person name="Wang X."/>
            <person name="Wei L."/>
            <person name="Li C."/>
            <person name="Ma Q."/>
            <person name="Ju M."/>
            <person name="Zhao R."/>
            <person name="Li G."/>
            <person name="Mu C."/>
            <person name="Tian Q."/>
            <person name="Mei H."/>
            <person name="Zhang T."/>
            <person name="Gao T."/>
            <person name="Zhang H."/>
        </authorList>
    </citation>
    <scope>NUCLEOTIDE SEQUENCE</scope>
    <source>
        <strain evidence="8">KEN1</strain>
    </source>
</reference>
<dbReference type="InterPro" id="IPR001107">
    <property type="entry name" value="Band_7"/>
</dbReference>
<reference evidence="8" key="1">
    <citation type="submission" date="2020-06" db="EMBL/GenBank/DDBJ databases">
        <authorList>
            <person name="Li T."/>
            <person name="Hu X."/>
            <person name="Zhang T."/>
            <person name="Song X."/>
            <person name="Zhang H."/>
            <person name="Dai N."/>
            <person name="Sheng W."/>
            <person name="Hou X."/>
            <person name="Wei L."/>
        </authorList>
    </citation>
    <scope>NUCLEOTIDE SEQUENCE</scope>
    <source>
        <strain evidence="8">KEN1</strain>
        <tissue evidence="8">Leaf</tissue>
    </source>
</reference>
<evidence type="ECO:0000256" key="2">
    <source>
        <dbReference type="ARBA" id="ARBA00009658"/>
    </source>
</evidence>
<protein>
    <recommendedName>
        <fullName evidence="6">Prohibitin</fullName>
    </recommendedName>
</protein>
<dbReference type="PANTHER" id="PTHR23222">
    <property type="entry name" value="PROHIBITIN"/>
    <property type="match status" value="1"/>
</dbReference>
<keyword evidence="5" id="KW-0812">Transmembrane</keyword>
<dbReference type="GO" id="GO:0007005">
    <property type="term" value="P:mitochondrion organization"/>
    <property type="evidence" value="ECO:0007669"/>
    <property type="project" value="TreeGrafter"/>
</dbReference>
<dbReference type="Gene3D" id="3.30.479.30">
    <property type="entry name" value="Band 7 domain"/>
    <property type="match status" value="1"/>
</dbReference>
<evidence type="ECO:0000313" key="8">
    <source>
        <dbReference type="EMBL" id="KAL0450761.1"/>
    </source>
</evidence>
<comment type="subcellular location">
    <subcellularLocation>
        <location evidence="1">Mitochondrion inner membrane</location>
        <topology evidence="1">Single-pass type II membrane protein</topology>
    </subcellularLocation>
</comment>
<organism evidence="8">
    <name type="scientific">Sesamum latifolium</name>
    <dbReference type="NCBI Taxonomy" id="2727402"/>
    <lineage>
        <taxon>Eukaryota</taxon>
        <taxon>Viridiplantae</taxon>
        <taxon>Streptophyta</taxon>
        <taxon>Embryophyta</taxon>
        <taxon>Tracheophyta</taxon>
        <taxon>Spermatophyta</taxon>
        <taxon>Magnoliopsida</taxon>
        <taxon>eudicotyledons</taxon>
        <taxon>Gunneridae</taxon>
        <taxon>Pentapetalae</taxon>
        <taxon>asterids</taxon>
        <taxon>lamiids</taxon>
        <taxon>Lamiales</taxon>
        <taxon>Pedaliaceae</taxon>
        <taxon>Sesamum</taxon>
    </lineage>
</organism>